<keyword evidence="2" id="KW-1185">Reference proteome</keyword>
<gene>
    <name evidence="1" type="ORF">AY586_14935</name>
</gene>
<comment type="caution">
    <text evidence="1">The sequence shown here is derived from an EMBL/GenBank/DDBJ whole genome shotgun (WGS) entry which is preliminary data.</text>
</comment>
<evidence type="ECO:0000313" key="2">
    <source>
        <dbReference type="Proteomes" id="UP000075766"/>
    </source>
</evidence>
<organism evidence="1 2">
    <name type="scientific">Marichromatium gracile</name>
    <name type="common">Chromatium gracile</name>
    <dbReference type="NCBI Taxonomy" id="1048"/>
    <lineage>
        <taxon>Bacteria</taxon>
        <taxon>Pseudomonadati</taxon>
        <taxon>Pseudomonadota</taxon>
        <taxon>Gammaproteobacteria</taxon>
        <taxon>Chromatiales</taxon>
        <taxon>Chromatiaceae</taxon>
        <taxon>Marichromatium</taxon>
    </lineage>
</organism>
<dbReference type="InterPro" id="IPR038042">
    <property type="entry name" value="Gp37-like"/>
</dbReference>
<dbReference type="Pfam" id="PF23840">
    <property type="entry name" value="Phage_tail_terminator"/>
    <property type="match status" value="1"/>
</dbReference>
<dbReference type="Gene3D" id="3.30.2000.10">
    <property type="entry name" value="Phage tail protein-like"/>
    <property type="match status" value="1"/>
</dbReference>
<dbReference type="Proteomes" id="UP000075766">
    <property type="component" value="Unassembled WGS sequence"/>
</dbReference>
<protein>
    <submittedName>
        <fullName evidence="1">Uncharacterized protein</fullName>
    </submittedName>
</protein>
<accession>A0ABR5VFB7</accession>
<reference evidence="1 2" key="1">
    <citation type="submission" date="2016-02" db="EMBL/GenBank/DDBJ databases">
        <title>Genome sequence of Marichromatium gracile YL-28, a purple sulfur bacterium.</title>
        <authorList>
            <person name="Zhao C."/>
            <person name="Hong X."/>
            <person name="Chen S."/>
            <person name="Yang S."/>
        </authorList>
    </citation>
    <scope>NUCLEOTIDE SEQUENCE [LARGE SCALE GENOMIC DNA]</scope>
    <source>
        <strain evidence="1 2">YL28</strain>
    </source>
</reference>
<dbReference type="EMBL" id="LSYU01000067">
    <property type="protein sequence ID" value="KXX64021.1"/>
    <property type="molecule type" value="Genomic_DNA"/>
</dbReference>
<name>A0ABR5VFB7_MARGR</name>
<dbReference type="InterPro" id="IPR056912">
    <property type="entry name" value="Phage_JBD30_tail_term-like"/>
</dbReference>
<dbReference type="RefSeq" id="WP_062276234.1">
    <property type="nucleotide sequence ID" value="NZ_LSYU01000067.1"/>
</dbReference>
<sequence>MGFLAVGPEILDRLEQVLGETARVRERASPQDARDLPGGGAGVVVVYDGGRVCESRPDGRAVRLEQRWRVVVGARNVARPRSGAPARAEAGALVDRVLAALLGWRPPSAARPLTLVELPEPAHQAGLQRIPLTFTTDILRSAP</sequence>
<proteinExistence type="predicted"/>
<evidence type="ECO:0000313" key="1">
    <source>
        <dbReference type="EMBL" id="KXX64021.1"/>
    </source>
</evidence>